<dbReference type="Gene3D" id="3.30.429.10">
    <property type="entry name" value="Macrophage Migration Inhibitory Factor"/>
    <property type="match status" value="2"/>
</dbReference>
<dbReference type="InterPro" id="IPR004370">
    <property type="entry name" value="4-OT-like_dom"/>
</dbReference>
<evidence type="ECO:0000256" key="3">
    <source>
        <dbReference type="ARBA" id="ARBA00006723"/>
    </source>
</evidence>
<dbReference type="GO" id="GO:0016853">
    <property type="term" value="F:isomerase activity"/>
    <property type="evidence" value="ECO:0007669"/>
    <property type="project" value="UniProtKB-KW"/>
</dbReference>
<dbReference type="RefSeq" id="WP_090311161.1">
    <property type="nucleotide sequence ID" value="NZ_FNZE01000008.1"/>
</dbReference>
<dbReference type="InterPro" id="IPR014347">
    <property type="entry name" value="Tautomerase/MIF_sf"/>
</dbReference>
<gene>
    <name evidence="10" type="ORF">SAMN05216201_108172</name>
</gene>
<reference evidence="11" key="1">
    <citation type="submission" date="2016-10" db="EMBL/GenBank/DDBJ databases">
        <authorList>
            <person name="Varghese N."/>
            <person name="Submissions S."/>
        </authorList>
    </citation>
    <scope>NUCLEOTIDE SEQUENCE [LARGE SCALE GENOMIC DNA]</scope>
    <source>
        <strain evidence="11">LMG 25967</strain>
    </source>
</reference>
<dbReference type="PANTHER" id="PTHR35530:SF2">
    <property type="entry name" value="BSL4019 PROTEIN"/>
    <property type="match status" value="1"/>
</dbReference>
<dbReference type="Proteomes" id="UP000242930">
    <property type="component" value="Unassembled WGS sequence"/>
</dbReference>
<comment type="subunit">
    <text evidence="4">Homohexamer.</text>
</comment>
<evidence type="ECO:0000256" key="8">
    <source>
        <dbReference type="ARBA" id="ARBA00029674"/>
    </source>
</evidence>
<proteinExistence type="inferred from homology"/>
<evidence type="ECO:0000256" key="6">
    <source>
        <dbReference type="ARBA" id="ARBA00015750"/>
    </source>
</evidence>
<feature type="domain" description="4-oxalocrotonate tautomerase-like" evidence="9">
    <location>
        <begin position="67"/>
        <end position="121"/>
    </location>
</feature>
<keyword evidence="11" id="KW-1185">Reference proteome</keyword>
<accession>A0A1H6YNS8</accession>
<dbReference type="AlphaFoldDB" id="A0A1H6YNS8"/>
<evidence type="ECO:0000256" key="4">
    <source>
        <dbReference type="ARBA" id="ARBA00011643"/>
    </source>
</evidence>
<dbReference type="PANTHER" id="PTHR35530">
    <property type="entry name" value="TAUTOMERASE-RELATED"/>
    <property type="match status" value="1"/>
</dbReference>
<evidence type="ECO:0000313" key="11">
    <source>
        <dbReference type="Proteomes" id="UP000242930"/>
    </source>
</evidence>
<dbReference type="EMBL" id="FNZE01000008">
    <property type="protein sequence ID" value="SEJ42968.1"/>
    <property type="molecule type" value="Genomic_DNA"/>
</dbReference>
<feature type="domain" description="4-oxalocrotonate tautomerase-like" evidence="9">
    <location>
        <begin position="2"/>
        <end position="59"/>
    </location>
</feature>
<comment type="catalytic activity">
    <reaction evidence="1">
        <text>(2Z,4E)-2-hydroxyhexa-2,4-dienedioate = (3E)-2-oxohex-3-enedioate</text>
        <dbReference type="Rhea" id="RHEA:33431"/>
        <dbReference type="ChEBI" id="CHEBI:28080"/>
        <dbReference type="ChEBI" id="CHEBI:64908"/>
        <dbReference type="EC" id="5.3.2.6"/>
    </reaction>
</comment>
<evidence type="ECO:0000259" key="9">
    <source>
        <dbReference type="Pfam" id="PF01361"/>
    </source>
</evidence>
<keyword evidence="7" id="KW-0413">Isomerase</keyword>
<name>A0A1H6YNS8_9PSED</name>
<sequence>MPVVNFHLLAGHSSAEQDERLLKEASRLYAEVLKAPMERVRALITTYPASQFAVAGAPCSANGLHAPFFEFIVLEGRSLEDRQQLHQGFTELLVEVLDVSRELVRGMCRRVAPEDWSIGGAPASVLRAGEVAARARAVAGEGAA</sequence>
<dbReference type="OrthoDB" id="9804765at2"/>
<comment type="function">
    <text evidence="2">Catalyzes the ketonization of 2-hydroxymuconate stereoselectively to yield 2-oxo-3-hexenedioate.</text>
</comment>
<dbReference type="Pfam" id="PF01361">
    <property type="entry name" value="Tautomerase"/>
    <property type="match status" value="2"/>
</dbReference>
<protein>
    <recommendedName>
        <fullName evidence="6">2-hydroxymuconate tautomerase</fullName>
        <ecNumber evidence="5">5.3.2.6</ecNumber>
    </recommendedName>
    <alternativeName>
        <fullName evidence="8">4-oxalocrotonate tautomerase</fullName>
    </alternativeName>
</protein>
<dbReference type="STRING" id="915471.SAMN05216201_108172"/>
<evidence type="ECO:0000256" key="1">
    <source>
        <dbReference type="ARBA" id="ARBA00001379"/>
    </source>
</evidence>
<organism evidence="10 11">
    <name type="scientific">Pseudomonas linyingensis</name>
    <dbReference type="NCBI Taxonomy" id="915471"/>
    <lineage>
        <taxon>Bacteria</taxon>
        <taxon>Pseudomonadati</taxon>
        <taxon>Pseudomonadota</taxon>
        <taxon>Gammaproteobacteria</taxon>
        <taxon>Pseudomonadales</taxon>
        <taxon>Pseudomonadaceae</taxon>
        <taxon>Pseudomonas</taxon>
    </lineage>
</organism>
<evidence type="ECO:0000313" key="10">
    <source>
        <dbReference type="EMBL" id="SEJ42968.1"/>
    </source>
</evidence>
<evidence type="ECO:0000256" key="5">
    <source>
        <dbReference type="ARBA" id="ARBA00012667"/>
    </source>
</evidence>
<comment type="similarity">
    <text evidence="3">Belongs to the 4-oxalocrotonate tautomerase family.</text>
</comment>
<dbReference type="EC" id="5.3.2.6" evidence="5"/>
<dbReference type="SUPFAM" id="SSF55331">
    <property type="entry name" value="Tautomerase/MIF"/>
    <property type="match status" value="1"/>
</dbReference>
<evidence type="ECO:0000256" key="2">
    <source>
        <dbReference type="ARBA" id="ARBA00003024"/>
    </source>
</evidence>
<evidence type="ECO:0000256" key="7">
    <source>
        <dbReference type="ARBA" id="ARBA00023235"/>
    </source>
</evidence>